<keyword evidence="2" id="KW-1185">Reference proteome</keyword>
<evidence type="ECO:0000313" key="2">
    <source>
        <dbReference type="Proteomes" id="UP000265520"/>
    </source>
</evidence>
<comment type="caution">
    <text evidence="1">The sequence shown here is derived from an EMBL/GenBank/DDBJ whole genome shotgun (WGS) entry which is preliminary data.</text>
</comment>
<dbReference type="AlphaFoldDB" id="A0A392QS02"/>
<feature type="non-terminal residue" evidence="1">
    <location>
        <position position="1"/>
    </location>
</feature>
<dbReference type="Proteomes" id="UP000265520">
    <property type="component" value="Unassembled WGS sequence"/>
</dbReference>
<dbReference type="EMBL" id="LXQA010157126">
    <property type="protein sequence ID" value="MCI27058.1"/>
    <property type="molecule type" value="Genomic_DNA"/>
</dbReference>
<organism evidence="1 2">
    <name type="scientific">Trifolium medium</name>
    <dbReference type="NCBI Taxonomy" id="97028"/>
    <lineage>
        <taxon>Eukaryota</taxon>
        <taxon>Viridiplantae</taxon>
        <taxon>Streptophyta</taxon>
        <taxon>Embryophyta</taxon>
        <taxon>Tracheophyta</taxon>
        <taxon>Spermatophyta</taxon>
        <taxon>Magnoliopsida</taxon>
        <taxon>eudicotyledons</taxon>
        <taxon>Gunneridae</taxon>
        <taxon>Pentapetalae</taxon>
        <taxon>rosids</taxon>
        <taxon>fabids</taxon>
        <taxon>Fabales</taxon>
        <taxon>Fabaceae</taxon>
        <taxon>Papilionoideae</taxon>
        <taxon>50 kb inversion clade</taxon>
        <taxon>NPAAA clade</taxon>
        <taxon>Hologalegina</taxon>
        <taxon>IRL clade</taxon>
        <taxon>Trifolieae</taxon>
        <taxon>Trifolium</taxon>
    </lineage>
</organism>
<proteinExistence type="predicted"/>
<accession>A0A392QS02</accession>
<protein>
    <submittedName>
        <fullName evidence="1">Uncharacterized protein</fullName>
    </submittedName>
</protein>
<sequence>RKFWTCDYLIMVLHHLNQVVKDFFCSSCLWVAYVPSTALERRQLMVKWFYSPTSMSCAGCARLKGRA</sequence>
<evidence type="ECO:0000313" key="1">
    <source>
        <dbReference type="EMBL" id="MCI27058.1"/>
    </source>
</evidence>
<name>A0A392QS02_9FABA</name>
<reference evidence="1 2" key="1">
    <citation type="journal article" date="2018" name="Front. Plant Sci.">
        <title>Red Clover (Trifolium pratense) and Zigzag Clover (T. medium) - A Picture of Genomic Similarities and Differences.</title>
        <authorList>
            <person name="Dluhosova J."/>
            <person name="Istvanek J."/>
            <person name="Nedelnik J."/>
            <person name="Repkova J."/>
        </authorList>
    </citation>
    <scope>NUCLEOTIDE SEQUENCE [LARGE SCALE GENOMIC DNA]</scope>
    <source>
        <strain evidence="2">cv. 10/8</strain>
        <tissue evidence="1">Leaf</tissue>
    </source>
</reference>